<evidence type="ECO:0000313" key="2">
    <source>
        <dbReference type="EMBL" id="KAK7463240.1"/>
    </source>
</evidence>
<reference evidence="2 3" key="1">
    <citation type="journal article" date="2023" name="Sci. Data">
        <title>Genome assembly of the Korean intertidal mud-creeper Batillaria attramentaria.</title>
        <authorList>
            <person name="Patra A.K."/>
            <person name="Ho P.T."/>
            <person name="Jun S."/>
            <person name="Lee S.J."/>
            <person name="Kim Y."/>
            <person name="Won Y.J."/>
        </authorList>
    </citation>
    <scope>NUCLEOTIDE SEQUENCE [LARGE SCALE GENOMIC DNA]</scope>
    <source>
        <strain evidence="2">Wonlab-2016</strain>
    </source>
</reference>
<evidence type="ECO:0000313" key="3">
    <source>
        <dbReference type="Proteomes" id="UP001519460"/>
    </source>
</evidence>
<dbReference type="Proteomes" id="UP001519460">
    <property type="component" value="Unassembled WGS sequence"/>
</dbReference>
<name>A0ABD0J7Z1_9CAEN</name>
<feature type="chain" id="PRO_5044777325" evidence="1">
    <location>
        <begin position="20"/>
        <end position="403"/>
    </location>
</feature>
<accession>A0ABD0J7Z1</accession>
<protein>
    <submittedName>
        <fullName evidence="2">Uncharacterized protein</fullName>
    </submittedName>
</protein>
<keyword evidence="1" id="KW-0732">Signal</keyword>
<sequence length="403" mass="45065">MAALTVPVVFLLLIPACLGLEWTSVDVPNGTTLIHCKGDDVPFPWHFNVSREETILTVNWYFSDGKNEKHLATYVSGHFFPIPGLKGTLEYLPTAGIKLYNVTLADMGLYSVRINLNQAGVVATSAQTAKLALPDSSWCDRAEQFSKQWLFHPGSTEPSGRRTIRLFLGHVLPNLRLHEGVPHLARSDSERYCRCCGAKTSGDETRRVLEQVEDKYRLVNNVALQNKQQKDLVYSLTSAFDQQKELVASLAAGAGKHKEQVKTLASDFEKEKKLVRNVTSDFAKHKQLEEAMASELEQQKEVVASLDYGAKKRENLIRNLTSTLKQQGDVVTSLASRAERQDVLVTNLTLELSQQKEVFRSLMARFGQYEEAVANVTSRMDRQEGIISNMTKRYNGVALSSES</sequence>
<evidence type="ECO:0000256" key="1">
    <source>
        <dbReference type="SAM" id="SignalP"/>
    </source>
</evidence>
<organism evidence="2 3">
    <name type="scientific">Batillaria attramentaria</name>
    <dbReference type="NCBI Taxonomy" id="370345"/>
    <lineage>
        <taxon>Eukaryota</taxon>
        <taxon>Metazoa</taxon>
        <taxon>Spiralia</taxon>
        <taxon>Lophotrochozoa</taxon>
        <taxon>Mollusca</taxon>
        <taxon>Gastropoda</taxon>
        <taxon>Caenogastropoda</taxon>
        <taxon>Sorbeoconcha</taxon>
        <taxon>Cerithioidea</taxon>
        <taxon>Batillariidae</taxon>
        <taxon>Batillaria</taxon>
    </lineage>
</organism>
<keyword evidence="3" id="KW-1185">Reference proteome</keyword>
<feature type="non-terminal residue" evidence="2">
    <location>
        <position position="403"/>
    </location>
</feature>
<comment type="caution">
    <text evidence="2">The sequence shown here is derived from an EMBL/GenBank/DDBJ whole genome shotgun (WGS) entry which is preliminary data.</text>
</comment>
<gene>
    <name evidence="2" type="ORF">BaRGS_00038201</name>
</gene>
<dbReference type="InterPro" id="IPR013783">
    <property type="entry name" value="Ig-like_fold"/>
</dbReference>
<proteinExistence type="predicted"/>
<dbReference type="Gene3D" id="2.60.40.10">
    <property type="entry name" value="Immunoglobulins"/>
    <property type="match status" value="1"/>
</dbReference>
<feature type="signal peptide" evidence="1">
    <location>
        <begin position="1"/>
        <end position="19"/>
    </location>
</feature>
<dbReference type="EMBL" id="JACVVK020000605">
    <property type="protein sequence ID" value="KAK7463240.1"/>
    <property type="molecule type" value="Genomic_DNA"/>
</dbReference>
<dbReference type="AlphaFoldDB" id="A0ABD0J7Z1"/>